<dbReference type="InterPro" id="IPR052347">
    <property type="entry name" value="Isochorismatase_Nicotinamidase"/>
</dbReference>
<evidence type="ECO:0000256" key="7">
    <source>
        <dbReference type="ARBA" id="ARBA00043224"/>
    </source>
</evidence>
<keyword evidence="2" id="KW-0662">Pyridine nucleotide biosynthesis</keyword>
<dbReference type="InterPro" id="IPR036380">
    <property type="entry name" value="Isochorismatase-like_sf"/>
</dbReference>
<protein>
    <recommendedName>
        <fullName evidence="6">nicotinamidase</fullName>
        <ecNumber evidence="6">3.5.1.19</ecNumber>
    </recommendedName>
    <alternativeName>
        <fullName evidence="7">Nicotinamide deamidase</fullName>
    </alternativeName>
</protein>
<dbReference type="GO" id="GO:0046872">
    <property type="term" value="F:metal ion binding"/>
    <property type="evidence" value="ECO:0007669"/>
    <property type="project" value="UniProtKB-KW"/>
</dbReference>
<evidence type="ECO:0000313" key="9">
    <source>
        <dbReference type="EMBL" id="EKE29988.1"/>
    </source>
</evidence>
<sequence length="188" mass="22407">MKKEALIIVDAQKDFWENGWNLYVNWAESIVAVINKLIDEVKARAGIIISSRDWHPENHSSFSIWPSHCVQNTHWAEYMDWLNQDEIDYEVMKWFRPDKDSYSAFWWFEFRNWNPLRELKEILRSYEIQVIKIVWLATDYCVKATVLEALELGFEVEVVEAWIMAVDVNPNDWKAAIDEMKDKGAKFI</sequence>
<evidence type="ECO:0000256" key="5">
    <source>
        <dbReference type="ARBA" id="ARBA00037900"/>
    </source>
</evidence>
<dbReference type="EMBL" id="AMFJ01000065">
    <property type="protein sequence ID" value="EKE29988.1"/>
    <property type="molecule type" value="Genomic_DNA"/>
</dbReference>
<feature type="domain" description="Isochorismatase-like" evidence="8">
    <location>
        <begin position="5"/>
        <end position="187"/>
    </location>
</feature>
<accession>K2G419</accession>
<dbReference type="PANTHER" id="PTHR11080">
    <property type="entry name" value="PYRAZINAMIDASE/NICOTINAMIDASE"/>
    <property type="match status" value="1"/>
</dbReference>
<dbReference type="GO" id="GO:0019363">
    <property type="term" value="P:pyridine nucleotide biosynthetic process"/>
    <property type="evidence" value="ECO:0007669"/>
    <property type="project" value="UniProtKB-KW"/>
</dbReference>
<dbReference type="GO" id="GO:0008936">
    <property type="term" value="F:nicotinamidase activity"/>
    <property type="evidence" value="ECO:0007669"/>
    <property type="project" value="UniProtKB-EC"/>
</dbReference>
<evidence type="ECO:0000256" key="3">
    <source>
        <dbReference type="ARBA" id="ARBA00022723"/>
    </source>
</evidence>
<dbReference type="InterPro" id="IPR000868">
    <property type="entry name" value="Isochorismatase-like_dom"/>
</dbReference>
<evidence type="ECO:0000256" key="1">
    <source>
        <dbReference type="ARBA" id="ARBA00006336"/>
    </source>
</evidence>
<dbReference type="EC" id="3.5.1.19" evidence="6"/>
<evidence type="ECO:0000256" key="4">
    <source>
        <dbReference type="ARBA" id="ARBA00022801"/>
    </source>
</evidence>
<dbReference type="AlphaFoldDB" id="K2G419"/>
<proteinExistence type="inferred from homology"/>
<name>K2G419_9BACT</name>
<dbReference type="Gene3D" id="3.40.50.850">
    <property type="entry name" value="Isochorismatase-like"/>
    <property type="match status" value="1"/>
</dbReference>
<comment type="similarity">
    <text evidence="1">Belongs to the isochorismatase family.</text>
</comment>
<dbReference type="Pfam" id="PF00857">
    <property type="entry name" value="Isochorismatase"/>
    <property type="match status" value="1"/>
</dbReference>
<organism evidence="9">
    <name type="scientific">uncultured bacterium</name>
    <name type="common">gcode 4</name>
    <dbReference type="NCBI Taxonomy" id="1234023"/>
    <lineage>
        <taxon>Bacteria</taxon>
        <taxon>environmental samples</taxon>
    </lineage>
</organism>
<gene>
    <name evidence="9" type="ORF">ACD_2C00065G0004</name>
</gene>
<dbReference type="PANTHER" id="PTHR11080:SF2">
    <property type="entry name" value="LD05707P"/>
    <property type="match status" value="1"/>
</dbReference>
<comment type="caution">
    <text evidence="9">The sequence shown here is derived from an EMBL/GenBank/DDBJ whole genome shotgun (WGS) entry which is preliminary data.</text>
</comment>
<evidence type="ECO:0000259" key="8">
    <source>
        <dbReference type="Pfam" id="PF00857"/>
    </source>
</evidence>
<evidence type="ECO:0000256" key="6">
    <source>
        <dbReference type="ARBA" id="ARBA00039017"/>
    </source>
</evidence>
<keyword evidence="4" id="KW-0378">Hydrolase</keyword>
<keyword evidence="3" id="KW-0479">Metal-binding</keyword>
<evidence type="ECO:0000256" key="2">
    <source>
        <dbReference type="ARBA" id="ARBA00022642"/>
    </source>
</evidence>
<reference evidence="9" key="1">
    <citation type="journal article" date="2012" name="Science">
        <title>Fermentation, hydrogen, and sulfur metabolism in multiple uncultivated bacterial phyla.</title>
        <authorList>
            <person name="Wrighton K.C."/>
            <person name="Thomas B.C."/>
            <person name="Sharon I."/>
            <person name="Miller C.S."/>
            <person name="Castelle C.J."/>
            <person name="VerBerkmoes N.C."/>
            <person name="Wilkins M.J."/>
            <person name="Hettich R.L."/>
            <person name="Lipton M.S."/>
            <person name="Williams K.H."/>
            <person name="Long P.E."/>
            <person name="Banfield J.F."/>
        </authorList>
    </citation>
    <scope>NUCLEOTIDE SEQUENCE [LARGE SCALE GENOMIC DNA]</scope>
</reference>
<dbReference type="SUPFAM" id="SSF52499">
    <property type="entry name" value="Isochorismatase-like hydrolases"/>
    <property type="match status" value="1"/>
</dbReference>
<comment type="pathway">
    <text evidence="5">Cofactor biosynthesis; nicotinate biosynthesis; nicotinate from nicotinamide: step 1/1.</text>
</comment>